<dbReference type="AlphaFoldDB" id="A0AAD2E670"/>
<evidence type="ECO:0000256" key="1">
    <source>
        <dbReference type="SAM" id="Phobius"/>
    </source>
</evidence>
<keyword evidence="1" id="KW-0472">Membrane</keyword>
<name>A0AAD2E670_9LAMI</name>
<evidence type="ECO:0000313" key="2">
    <source>
        <dbReference type="EMBL" id="CAI9778704.1"/>
    </source>
</evidence>
<feature type="transmembrane region" description="Helical" evidence="1">
    <location>
        <begin position="12"/>
        <end position="31"/>
    </location>
</feature>
<keyword evidence="3" id="KW-1185">Reference proteome</keyword>
<protein>
    <submittedName>
        <fullName evidence="2">Uncharacterized protein</fullName>
    </submittedName>
</protein>
<gene>
    <name evidence="2" type="ORF">FPE_LOCUS26134</name>
</gene>
<sequence length="242" mass="27111">MVSSRELFRDAANFFFYFSLFLHVFILNLVYSKCPKSFQCGNLGNLEFPLADFSQPECGLFKVECNGLPYPRIHINIERISPPYEILSYMSTNQALIRDTVFESLLTSCDDFDIYYANSNESLPPPIPNVCSVLYLPIKSQPISDSDLPDRLGIDYNIEWNLSNGCIDCHREGGQCTADQNNGFRCVKAAGRSKLKLVFVAGASATANEALHGSISGATSDILSTLWFCKRYKQPFRINGSH</sequence>
<keyword evidence="1" id="KW-0812">Transmembrane</keyword>
<evidence type="ECO:0000313" key="3">
    <source>
        <dbReference type="Proteomes" id="UP000834106"/>
    </source>
</evidence>
<proteinExistence type="predicted"/>
<organism evidence="2 3">
    <name type="scientific">Fraxinus pennsylvanica</name>
    <dbReference type="NCBI Taxonomy" id="56036"/>
    <lineage>
        <taxon>Eukaryota</taxon>
        <taxon>Viridiplantae</taxon>
        <taxon>Streptophyta</taxon>
        <taxon>Embryophyta</taxon>
        <taxon>Tracheophyta</taxon>
        <taxon>Spermatophyta</taxon>
        <taxon>Magnoliopsida</taxon>
        <taxon>eudicotyledons</taxon>
        <taxon>Gunneridae</taxon>
        <taxon>Pentapetalae</taxon>
        <taxon>asterids</taxon>
        <taxon>lamiids</taxon>
        <taxon>Lamiales</taxon>
        <taxon>Oleaceae</taxon>
        <taxon>Oleeae</taxon>
        <taxon>Fraxinus</taxon>
    </lineage>
</organism>
<dbReference type="Proteomes" id="UP000834106">
    <property type="component" value="Chromosome 16"/>
</dbReference>
<keyword evidence="1" id="KW-1133">Transmembrane helix</keyword>
<reference evidence="2" key="1">
    <citation type="submission" date="2023-05" db="EMBL/GenBank/DDBJ databases">
        <authorList>
            <person name="Huff M."/>
        </authorList>
    </citation>
    <scope>NUCLEOTIDE SEQUENCE</scope>
</reference>
<dbReference type="EMBL" id="OU503051">
    <property type="protein sequence ID" value="CAI9778704.1"/>
    <property type="molecule type" value="Genomic_DNA"/>
</dbReference>
<accession>A0AAD2E670</accession>